<name>A0A1Y1UHV8_9TREE</name>
<evidence type="ECO:0000313" key="2">
    <source>
        <dbReference type="EMBL" id="ORX37641.1"/>
    </source>
</evidence>
<evidence type="ECO:0000313" key="3">
    <source>
        <dbReference type="Proteomes" id="UP000193218"/>
    </source>
</evidence>
<evidence type="ECO:0000256" key="1">
    <source>
        <dbReference type="SAM" id="MobiDB-lite"/>
    </source>
</evidence>
<dbReference type="EMBL" id="NBSH01000005">
    <property type="protein sequence ID" value="ORX37641.1"/>
    <property type="molecule type" value="Genomic_DNA"/>
</dbReference>
<keyword evidence="3" id="KW-1185">Reference proteome</keyword>
<feature type="region of interest" description="Disordered" evidence="1">
    <location>
        <begin position="221"/>
        <end position="241"/>
    </location>
</feature>
<gene>
    <name evidence="2" type="ORF">BD324DRAFT_680547</name>
</gene>
<dbReference type="InParanoid" id="A0A1Y1UHV8"/>
<organism evidence="2 3">
    <name type="scientific">Kockovaella imperatae</name>
    <dbReference type="NCBI Taxonomy" id="4999"/>
    <lineage>
        <taxon>Eukaryota</taxon>
        <taxon>Fungi</taxon>
        <taxon>Dikarya</taxon>
        <taxon>Basidiomycota</taxon>
        <taxon>Agaricomycotina</taxon>
        <taxon>Tremellomycetes</taxon>
        <taxon>Tremellales</taxon>
        <taxon>Cuniculitremaceae</taxon>
        <taxon>Kockovaella</taxon>
    </lineage>
</organism>
<reference evidence="2 3" key="1">
    <citation type="submission" date="2017-03" db="EMBL/GenBank/DDBJ databases">
        <title>Widespread Adenine N6-methylation of Active Genes in Fungi.</title>
        <authorList>
            <consortium name="DOE Joint Genome Institute"/>
            <person name="Mondo S.J."/>
            <person name="Dannebaum R.O."/>
            <person name="Kuo R.C."/>
            <person name="Louie K.B."/>
            <person name="Bewick A.J."/>
            <person name="Labutti K."/>
            <person name="Haridas S."/>
            <person name="Kuo A."/>
            <person name="Salamov A."/>
            <person name="Ahrendt S.R."/>
            <person name="Lau R."/>
            <person name="Bowen B.P."/>
            <person name="Lipzen A."/>
            <person name="Sullivan W."/>
            <person name="Andreopoulos W.B."/>
            <person name="Clum A."/>
            <person name="Lindquist E."/>
            <person name="Daum C."/>
            <person name="Northen T.R."/>
            <person name="Ramamoorthy G."/>
            <person name="Schmitz R.J."/>
            <person name="Gryganskyi A."/>
            <person name="Culley D."/>
            <person name="Magnuson J."/>
            <person name="James T.Y."/>
            <person name="O'Malley M.A."/>
            <person name="Stajich J.E."/>
            <person name="Spatafora J.W."/>
            <person name="Visel A."/>
            <person name="Grigoriev I.V."/>
        </authorList>
    </citation>
    <scope>NUCLEOTIDE SEQUENCE [LARGE SCALE GENOMIC DNA]</scope>
    <source>
        <strain evidence="2 3">NRRL Y-17943</strain>
    </source>
</reference>
<sequence>MSEMTPFSAASASHVSIPVTLKVDESDPIAGADENARQELCKSIFLGAVPCTVATNHGQQWFVEATLPQSRTFHGTDAEADDGMFDYRYNFGATVSDICHQTDRALVDRIHALSTQNKISVYAKLVDFTPATDTEPGYILPQADVSVQLSQNADDEVQIQSSPGQRFIASNSRWTLSVVPSSISDDLGLEEADRARLQAFTWDGLGTIMVGLEGTDRVPLDMDVSDAGSADQLQRKRQRTE</sequence>
<comment type="caution">
    <text evidence="2">The sequence shown here is derived from an EMBL/GenBank/DDBJ whole genome shotgun (WGS) entry which is preliminary data.</text>
</comment>
<dbReference type="AlphaFoldDB" id="A0A1Y1UHV8"/>
<dbReference type="GeneID" id="33560892"/>
<protein>
    <submittedName>
        <fullName evidence="2">Uncharacterized protein</fullName>
    </submittedName>
</protein>
<dbReference type="Proteomes" id="UP000193218">
    <property type="component" value="Unassembled WGS sequence"/>
</dbReference>
<dbReference type="RefSeq" id="XP_021871628.1">
    <property type="nucleotide sequence ID" value="XM_022019083.1"/>
</dbReference>
<accession>A0A1Y1UHV8</accession>
<proteinExistence type="predicted"/>